<organism evidence="2 3">
    <name type="scientific">Saprolegnia diclina (strain VS20)</name>
    <dbReference type="NCBI Taxonomy" id="1156394"/>
    <lineage>
        <taxon>Eukaryota</taxon>
        <taxon>Sar</taxon>
        <taxon>Stramenopiles</taxon>
        <taxon>Oomycota</taxon>
        <taxon>Saprolegniomycetes</taxon>
        <taxon>Saprolegniales</taxon>
        <taxon>Saprolegniaceae</taxon>
        <taxon>Saprolegnia</taxon>
    </lineage>
</organism>
<dbReference type="VEuPathDB" id="FungiDB:SDRG_05355"/>
<protein>
    <submittedName>
        <fullName evidence="2">Uncharacterized protein</fullName>
    </submittedName>
</protein>
<accession>T0RX28</accession>
<proteinExistence type="predicted"/>
<evidence type="ECO:0000313" key="2">
    <source>
        <dbReference type="EMBL" id="EQC37128.1"/>
    </source>
</evidence>
<dbReference type="EMBL" id="JH767145">
    <property type="protein sequence ID" value="EQC37128.1"/>
    <property type="molecule type" value="Genomic_DNA"/>
</dbReference>
<dbReference type="AlphaFoldDB" id="T0RX28"/>
<feature type="compositionally biased region" description="Basic and acidic residues" evidence="1">
    <location>
        <begin position="36"/>
        <end position="50"/>
    </location>
</feature>
<dbReference type="OrthoDB" id="64543at2759"/>
<feature type="compositionally biased region" description="Basic residues" evidence="1">
    <location>
        <begin position="51"/>
        <end position="69"/>
    </location>
</feature>
<evidence type="ECO:0000313" key="3">
    <source>
        <dbReference type="Proteomes" id="UP000030762"/>
    </source>
</evidence>
<gene>
    <name evidence="2" type="ORF">SDRG_05355</name>
</gene>
<feature type="region of interest" description="Disordered" evidence="1">
    <location>
        <begin position="91"/>
        <end position="158"/>
    </location>
</feature>
<dbReference type="InParanoid" id="T0RX28"/>
<dbReference type="OMA" id="KMEMRRT"/>
<dbReference type="RefSeq" id="XP_008609290.1">
    <property type="nucleotide sequence ID" value="XM_008611068.1"/>
</dbReference>
<name>T0RX28_SAPDV</name>
<feature type="compositionally biased region" description="Basic and acidic residues" evidence="1">
    <location>
        <begin position="110"/>
        <end position="141"/>
    </location>
</feature>
<feature type="region of interest" description="Disordered" evidence="1">
    <location>
        <begin position="201"/>
        <end position="235"/>
    </location>
</feature>
<feature type="compositionally biased region" description="Polar residues" evidence="1">
    <location>
        <begin position="143"/>
        <end position="152"/>
    </location>
</feature>
<feature type="region of interest" description="Disordered" evidence="1">
    <location>
        <begin position="36"/>
        <end position="75"/>
    </location>
</feature>
<reference evidence="2 3" key="1">
    <citation type="submission" date="2012-04" db="EMBL/GenBank/DDBJ databases">
        <title>The Genome Sequence of Saprolegnia declina VS20.</title>
        <authorList>
            <consortium name="The Broad Institute Genome Sequencing Platform"/>
            <person name="Russ C."/>
            <person name="Nusbaum C."/>
            <person name="Tyler B."/>
            <person name="van West P."/>
            <person name="Dieguez-Uribeondo J."/>
            <person name="de Bruijn I."/>
            <person name="Tripathy S."/>
            <person name="Jiang R."/>
            <person name="Young S.K."/>
            <person name="Zeng Q."/>
            <person name="Gargeya S."/>
            <person name="Fitzgerald M."/>
            <person name="Haas B."/>
            <person name="Abouelleil A."/>
            <person name="Alvarado L."/>
            <person name="Arachchi H.M."/>
            <person name="Berlin A."/>
            <person name="Chapman S.B."/>
            <person name="Goldberg J."/>
            <person name="Griggs A."/>
            <person name="Gujja S."/>
            <person name="Hansen M."/>
            <person name="Howarth C."/>
            <person name="Imamovic A."/>
            <person name="Larimer J."/>
            <person name="McCowen C."/>
            <person name="Montmayeur A."/>
            <person name="Murphy C."/>
            <person name="Neiman D."/>
            <person name="Pearson M."/>
            <person name="Priest M."/>
            <person name="Roberts A."/>
            <person name="Saif S."/>
            <person name="Shea T."/>
            <person name="Sisk P."/>
            <person name="Sykes S."/>
            <person name="Wortman J."/>
            <person name="Nusbaum C."/>
            <person name="Birren B."/>
        </authorList>
    </citation>
    <scope>NUCLEOTIDE SEQUENCE [LARGE SCALE GENOMIC DNA]</scope>
    <source>
        <strain evidence="2 3">VS20</strain>
    </source>
</reference>
<dbReference type="GeneID" id="19946082"/>
<sequence length="258" mass="28646">MSSSSSQWPPQHGGPLLGYRGKCKYKSGRCMNERTLKENGEPHTLCEPHRLQHNKNQRKSDIKRRRLKKLQAPTNASVQRLLHAESMARRTTPTHATSMVHPITFAPPDASHEDQHSARSSDVQSTRDDAYSDYSDAKMHSPDAQTSFNYSWTRPPPPGKMEMRRTIESPMLPPLQASMSYHNATNTSAYPSADRWLPPMAQAAHVAIKQEPPDEAKPPPPPPGAGLPDGWSHEDLVILTEMVGLQQSSSSASSRQSS</sequence>
<feature type="region of interest" description="Disordered" evidence="1">
    <location>
        <begin position="1"/>
        <end position="22"/>
    </location>
</feature>
<keyword evidence="3" id="KW-1185">Reference proteome</keyword>
<evidence type="ECO:0000256" key="1">
    <source>
        <dbReference type="SAM" id="MobiDB-lite"/>
    </source>
</evidence>
<dbReference type="Proteomes" id="UP000030762">
    <property type="component" value="Unassembled WGS sequence"/>
</dbReference>